<comment type="similarity">
    <text evidence="16">Belongs to the RNase E/G family. RNase E subfamily.</text>
</comment>
<feature type="compositionally biased region" description="Basic and acidic residues" evidence="17">
    <location>
        <begin position="565"/>
        <end position="576"/>
    </location>
</feature>
<dbReference type="GO" id="GO:0006402">
    <property type="term" value="P:mRNA catabolic process"/>
    <property type="evidence" value="ECO:0007669"/>
    <property type="project" value="UniProtKB-UniRule"/>
</dbReference>
<feature type="domain" description="S1 motif" evidence="18">
    <location>
        <begin position="36"/>
        <end position="114"/>
    </location>
</feature>
<comment type="catalytic activity">
    <reaction evidence="16">
        <text>Endonucleolytic cleavage of single-stranded RNA in A- and U-rich regions.</text>
        <dbReference type="EC" id="3.1.26.12"/>
    </reaction>
</comment>
<gene>
    <name evidence="16" type="primary">rne</name>
    <name evidence="19" type="ORF">D0T92_09790</name>
</gene>
<accession>A0A5J6Q2U0</accession>
<evidence type="ECO:0000313" key="20">
    <source>
        <dbReference type="Proteomes" id="UP000325713"/>
    </source>
</evidence>
<keyword evidence="10 16" id="KW-0255">Endonuclease</keyword>
<dbReference type="Gene3D" id="2.40.50.140">
    <property type="entry name" value="Nucleic acid-binding proteins"/>
    <property type="match status" value="1"/>
</dbReference>
<dbReference type="OrthoDB" id="9804278at2"/>
<evidence type="ECO:0000256" key="15">
    <source>
        <dbReference type="ARBA" id="ARBA00023136"/>
    </source>
</evidence>
<dbReference type="GO" id="GO:0006364">
    <property type="term" value="P:rRNA processing"/>
    <property type="evidence" value="ECO:0007669"/>
    <property type="project" value="UniProtKB-UniRule"/>
</dbReference>
<dbReference type="GO" id="GO:0019843">
    <property type="term" value="F:rRNA binding"/>
    <property type="evidence" value="ECO:0007669"/>
    <property type="project" value="UniProtKB-KW"/>
</dbReference>
<feature type="binding site" evidence="16">
    <location>
        <position position="401"/>
    </location>
    <ligand>
        <name>Zn(2+)</name>
        <dbReference type="ChEBI" id="CHEBI:29105"/>
        <note>ligand shared between dimeric partners</note>
    </ligand>
</feature>
<dbReference type="GO" id="GO:0008033">
    <property type="term" value="P:tRNA processing"/>
    <property type="evidence" value="ECO:0007669"/>
    <property type="project" value="UniProtKB-UniRule"/>
</dbReference>
<feature type="binding site" evidence="16">
    <location>
        <position position="297"/>
    </location>
    <ligand>
        <name>Mg(2+)</name>
        <dbReference type="ChEBI" id="CHEBI:18420"/>
        <note>catalytic</note>
    </ligand>
</feature>
<keyword evidence="5 16" id="KW-0698">rRNA processing</keyword>
<keyword evidence="6 16" id="KW-0819">tRNA processing</keyword>
<feature type="binding site" evidence="16">
    <location>
        <position position="398"/>
    </location>
    <ligand>
        <name>Zn(2+)</name>
        <dbReference type="ChEBI" id="CHEBI:29105"/>
        <note>ligand shared between dimeric partners</note>
    </ligand>
</feature>
<comment type="subunit">
    <text evidence="16">Homotetramer formed by a dimer of dimers.</text>
</comment>
<evidence type="ECO:0000256" key="8">
    <source>
        <dbReference type="ARBA" id="ARBA00022723"/>
    </source>
</evidence>
<evidence type="ECO:0000256" key="10">
    <source>
        <dbReference type="ARBA" id="ARBA00022759"/>
    </source>
</evidence>
<comment type="function">
    <text evidence="16">Endoribonuclease that plays a central role in RNA processing and decay. Required for the maturation of 5S and 16S rRNAs and the majority of tRNAs. Also involved in the degradation of most mRNAs.</text>
</comment>
<evidence type="ECO:0000256" key="4">
    <source>
        <dbReference type="ARBA" id="ARBA00022519"/>
    </source>
</evidence>
<evidence type="ECO:0000256" key="1">
    <source>
        <dbReference type="ARBA" id="ARBA00005663"/>
    </source>
</evidence>
<keyword evidence="12 16" id="KW-0862">Zinc</keyword>
<dbReference type="GO" id="GO:0000049">
    <property type="term" value="F:tRNA binding"/>
    <property type="evidence" value="ECO:0007669"/>
    <property type="project" value="UniProtKB-KW"/>
</dbReference>
<keyword evidence="20" id="KW-1185">Reference proteome</keyword>
<feature type="region of interest" description="Disordered" evidence="17">
    <location>
        <begin position="485"/>
        <end position="529"/>
    </location>
</feature>
<keyword evidence="8 16" id="KW-0479">Metal-binding</keyword>
<dbReference type="SUPFAM" id="SSF50249">
    <property type="entry name" value="Nucleic acid-binding proteins"/>
    <property type="match status" value="1"/>
</dbReference>
<dbReference type="InterPro" id="IPR048583">
    <property type="entry name" value="RNase_E_G_thioredoxin-like"/>
</dbReference>
<evidence type="ECO:0000256" key="9">
    <source>
        <dbReference type="ARBA" id="ARBA00022730"/>
    </source>
</evidence>
<feature type="compositionally biased region" description="Basic and acidic residues" evidence="17">
    <location>
        <begin position="507"/>
        <end position="519"/>
    </location>
</feature>
<feature type="compositionally biased region" description="Basic and acidic residues" evidence="17">
    <location>
        <begin position="679"/>
        <end position="689"/>
    </location>
</feature>
<evidence type="ECO:0000259" key="18">
    <source>
        <dbReference type="PROSITE" id="PS50126"/>
    </source>
</evidence>
<keyword evidence="16" id="KW-0820">tRNA-binding</keyword>
<evidence type="ECO:0000256" key="13">
    <source>
        <dbReference type="ARBA" id="ARBA00022842"/>
    </source>
</evidence>
<dbReference type="EC" id="3.1.26.12" evidence="16"/>
<keyword evidence="13 16" id="KW-0460">Magnesium</keyword>
<keyword evidence="15 16" id="KW-0472">Membrane</keyword>
<dbReference type="Pfam" id="PF00575">
    <property type="entry name" value="S1"/>
    <property type="match status" value="1"/>
</dbReference>
<dbReference type="GO" id="GO:0008270">
    <property type="term" value="F:zinc ion binding"/>
    <property type="evidence" value="ECO:0007669"/>
    <property type="project" value="UniProtKB-UniRule"/>
</dbReference>
<feature type="compositionally biased region" description="Polar residues" evidence="17">
    <location>
        <begin position="708"/>
        <end position="721"/>
    </location>
</feature>
<evidence type="ECO:0000256" key="2">
    <source>
        <dbReference type="ARBA" id="ARBA00022475"/>
    </source>
</evidence>
<keyword evidence="9 16" id="KW-0699">rRNA-binding</keyword>
<feature type="compositionally biased region" description="Basic and acidic residues" evidence="17">
    <location>
        <begin position="722"/>
        <end position="748"/>
    </location>
</feature>
<comment type="cofactor">
    <cofactor evidence="16">
        <name>Mg(2+)</name>
        <dbReference type="ChEBI" id="CHEBI:18420"/>
    </cofactor>
    <text evidence="16">Binds 1 Mg(2+) ion per subunit.</text>
</comment>
<dbReference type="GO" id="GO:0005737">
    <property type="term" value="C:cytoplasm"/>
    <property type="evidence" value="ECO:0007669"/>
    <property type="project" value="UniProtKB-SubCell"/>
</dbReference>
<evidence type="ECO:0000256" key="3">
    <source>
        <dbReference type="ARBA" id="ARBA00022490"/>
    </source>
</evidence>
<dbReference type="GO" id="GO:0009898">
    <property type="term" value="C:cytoplasmic side of plasma membrane"/>
    <property type="evidence" value="ECO:0007669"/>
    <property type="project" value="UniProtKB-UniRule"/>
</dbReference>
<feature type="region of interest" description="Required for zinc-mediated homotetramerization and catalytic activity" evidence="16">
    <location>
        <begin position="398"/>
        <end position="401"/>
    </location>
</feature>
<keyword evidence="14 16" id="KW-0694">RNA-binding</keyword>
<feature type="compositionally biased region" description="Basic residues" evidence="17">
    <location>
        <begin position="589"/>
        <end position="601"/>
    </location>
</feature>
<reference evidence="19 20" key="1">
    <citation type="submission" date="2018-08" db="EMBL/GenBank/DDBJ databases">
        <title>Neisseria zalophi ATCC BAA-2455 complete genome.</title>
        <authorList>
            <person name="Veseli I.A."/>
            <person name="Buttler R."/>
            <person name="Mascarenhas dos Santos A.C."/>
            <person name="Pombert J.-F."/>
        </authorList>
    </citation>
    <scope>NUCLEOTIDE SEQUENCE [LARGE SCALE GENOMIC DNA]</scope>
    <source>
        <strain evidence="19 20">ATCC BAA-2455</strain>
    </source>
</reference>
<feature type="compositionally biased region" description="Low complexity" evidence="17">
    <location>
        <begin position="577"/>
        <end position="588"/>
    </location>
</feature>
<evidence type="ECO:0000256" key="7">
    <source>
        <dbReference type="ARBA" id="ARBA00022722"/>
    </source>
</evidence>
<evidence type="ECO:0000256" key="5">
    <source>
        <dbReference type="ARBA" id="ARBA00022552"/>
    </source>
</evidence>
<name>A0A5J6Q2U0_9NEIS</name>
<feature type="region of interest" description="Disordered" evidence="17">
    <location>
        <begin position="564"/>
        <end position="757"/>
    </location>
</feature>
<dbReference type="AlphaFoldDB" id="A0A5J6Q2U0"/>
<evidence type="ECO:0000256" key="14">
    <source>
        <dbReference type="ARBA" id="ARBA00022884"/>
    </source>
</evidence>
<comment type="subcellular location">
    <subcellularLocation>
        <location evidence="16">Cytoplasm</location>
    </subcellularLocation>
    <subcellularLocation>
        <location evidence="16">Cell inner membrane</location>
        <topology evidence="16">Peripheral membrane protein</topology>
        <orientation evidence="16">Cytoplasmic side</orientation>
    </subcellularLocation>
</comment>
<keyword evidence="7 16" id="KW-0540">Nuclease</keyword>
<dbReference type="CDD" id="cd04453">
    <property type="entry name" value="S1_RNase_E"/>
    <property type="match status" value="1"/>
</dbReference>
<organism evidence="19 20">
    <name type="scientific">Neisseria zalophi</name>
    <dbReference type="NCBI Taxonomy" id="640030"/>
    <lineage>
        <taxon>Bacteria</taxon>
        <taxon>Pseudomonadati</taxon>
        <taxon>Pseudomonadota</taxon>
        <taxon>Betaproteobacteria</taxon>
        <taxon>Neisseriales</taxon>
        <taxon>Neisseriaceae</taxon>
        <taxon>Neisseria</taxon>
    </lineage>
</organism>
<evidence type="ECO:0000256" key="17">
    <source>
        <dbReference type="SAM" id="MobiDB-lite"/>
    </source>
</evidence>
<dbReference type="InterPro" id="IPR012340">
    <property type="entry name" value="NA-bd_OB-fold"/>
</dbReference>
<dbReference type="PANTHER" id="PTHR30001:SF1">
    <property type="entry name" value="RIBONUCLEASE E_G-LIKE PROTEIN, CHLOROPLASTIC"/>
    <property type="match status" value="1"/>
</dbReference>
<dbReference type="EMBL" id="CP031700">
    <property type="protein sequence ID" value="QEY27220.1"/>
    <property type="molecule type" value="Genomic_DNA"/>
</dbReference>
<protein>
    <recommendedName>
        <fullName evidence="16">Ribonuclease E</fullName>
        <shortName evidence="16">RNase E</shortName>
        <ecNumber evidence="16">3.1.26.12</ecNumber>
    </recommendedName>
</protein>
<dbReference type="SMART" id="SM00316">
    <property type="entry name" value="S1"/>
    <property type="match status" value="1"/>
</dbReference>
<dbReference type="InterPro" id="IPR004659">
    <property type="entry name" value="RNase_E/G"/>
</dbReference>
<dbReference type="FunFam" id="2.40.50.140:FF:000040">
    <property type="entry name" value="Ribonuclease E"/>
    <property type="match status" value="1"/>
</dbReference>
<evidence type="ECO:0000256" key="11">
    <source>
        <dbReference type="ARBA" id="ARBA00022801"/>
    </source>
</evidence>
<feature type="compositionally biased region" description="Low complexity" evidence="17">
    <location>
        <begin position="690"/>
        <end position="702"/>
    </location>
</feature>
<dbReference type="HAMAP" id="MF_00970">
    <property type="entry name" value="RNase_E"/>
    <property type="match status" value="1"/>
</dbReference>
<keyword evidence="4 16" id="KW-0997">Cell inner membrane</keyword>
<dbReference type="InterPro" id="IPR028878">
    <property type="entry name" value="RNase_E"/>
</dbReference>
<comment type="cofactor">
    <cofactor evidence="16">
        <name>Zn(2+)</name>
        <dbReference type="ChEBI" id="CHEBI:29105"/>
    </cofactor>
    <text evidence="16">Binds 2 Zn(2+) ions per homotetramer.</text>
</comment>
<dbReference type="RefSeq" id="WP_151053050.1">
    <property type="nucleotide sequence ID" value="NZ_CP031700.1"/>
</dbReference>
<sequence length="961" mass="107306">MLFNATQAEELRVAIVDGQNLLDLDIETLGKEQRKGNIYKGIITRIEPSLEACFVDYGTDRHGFLPFKEVSRSYFQDYEGGRARIQDVLKEGMEVIVQVEKDERGNKGAALTTFISLAGRYLVLMPNNPRGGGVSRRIEGEDRQELKAAMAELDVPRGMSLIARTAGIGRSVEELQWDFNYLQQLWHAIEEAGNAHNEPYLLFMESSLLIRAIRDYYRPDIGEILVDNQEVFDQISEFMSYVMPNSIGRLKLYQDHTPLFSRFQIEHQIESAFSRSVSLPSGGAIVIDHTEALVSIDVNSARATRGADIEETAFKTNMEAAEEVARQMRLRDLGGLVVIDFIDMENNKHQRDVEATLREALKKDRARVQMGKLSRFGLLELSRQRLKPALGESSHHTCPRCGGTGVIRSIESTALHVLRIIQEEAMKDNTGEVHAQVPVDVATFLLNEKRAELFGLEERLDVSVFLIPNIHLENPHYEINRIRNDDVDENADPSYKRVATPEEDEAEKPFGSEKVKATRPEPAVKGVKHAEPAPVVSKVAEHGSWWNNVKAWLSKAFGGSAAVEKATDSKPVEKRNNNGNGNTQNGNRQPKRRRTQRRNPNRKNQENNTKENMPAEQSEVIKDGSSGKGNTGNREQHNNRRNENRERNSRQSNTESGKMERNADTAARENGKENGVQQDNRRNGNRQEKVSAVAAAAASSVTEAEKTVVNTTVSEASTQTDTSERKENRGNRREKDRNRNRDQRDRRNSNKKRNIPSAAKIEHYLNIGEAAEKVRFAVAHVFGEADEKPVAIAVPVPVAEMSNDTNNEPLVVVLPAMDTAEVSETKPVLFAIEEESAANVKPLVSMDEQAIIELAVSNAEQALQKVVGIDVLESTDNPAYAENVKHMENNVVAVEETHNLVSDGLDLGGLILVQTRADALEAAALWKQPEQTAVLRRSDVPKKVEVEADNVPLIQVETSKH</sequence>
<feature type="binding site" evidence="16">
    <location>
        <position position="340"/>
    </location>
    <ligand>
        <name>Mg(2+)</name>
        <dbReference type="ChEBI" id="CHEBI:18420"/>
        <note>catalytic</note>
    </ligand>
</feature>
<keyword evidence="2 16" id="KW-1003">Cell membrane</keyword>
<dbReference type="Proteomes" id="UP000325713">
    <property type="component" value="Chromosome"/>
</dbReference>
<evidence type="ECO:0000256" key="16">
    <source>
        <dbReference type="HAMAP-Rule" id="MF_00970"/>
    </source>
</evidence>
<feature type="compositionally biased region" description="Basic and acidic residues" evidence="17">
    <location>
        <begin position="634"/>
        <end position="649"/>
    </location>
</feature>
<comment type="similarity">
    <text evidence="1">Belongs to the RNase E/G family. RNase G subfamily.</text>
</comment>
<dbReference type="KEGG" id="nzl:D0T92_09790"/>
<proteinExistence type="inferred from homology"/>
<dbReference type="PANTHER" id="PTHR30001">
    <property type="entry name" value="RIBONUCLEASE"/>
    <property type="match status" value="1"/>
</dbReference>
<dbReference type="Pfam" id="PF20833">
    <property type="entry name" value="RNase_E_G_Thio"/>
    <property type="match status" value="1"/>
</dbReference>
<dbReference type="GO" id="GO:0008995">
    <property type="term" value="F:ribonuclease E activity"/>
    <property type="evidence" value="ECO:0007669"/>
    <property type="project" value="UniProtKB-EC"/>
</dbReference>
<dbReference type="Pfam" id="PF10150">
    <property type="entry name" value="RNase_E_G"/>
    <property type="match status" value="1"/>
</dbReference>
<keyword evidence="11 16" id="KW-0378">Hydrolase</keyword>
<evidence type="ECO:0000256" key="12">
    <source>
        <dbReference type="ARBA" id="ARBA00022833"/>
    </source>
</evidence>
<evidence type="ECO:0000313" key="19">
    <source>
        <dbReference type="EMBL" id="QEY27220.1"/>
    </source>
</evidence>
<dbReference type="InterPro" id="IPR019307">
    <property type="entry name" value="RNA-bd_AU-1/RNase_E/G"/>
</dbReference>
<dbReference type="GO" id="GO:0000287">
    <property type="term" value="F:magnesium ion binding"/>
    <property type="evidence" value="ECO:0007669"/>
    <property type="project" value="UniProtKB-UniRule"/>
</dbReference>
<keyword evidence="3 16" id="KW-0963">Cytoplasm</keyword>
<feature type="compositionally biased region" description="Basic and acidic residues" evidence="17">
    <location>
        <begin position="657"/>
        <end position="672"/>
    </location>
</feature>
<evidence type="ECO:0000256" key="6">
    <source>
        <dbReference type="ARBA" id="ARBA00022694"/>
    </source>
</evidence>
<dbReference type="NCBIfam" id="TIGR00757">
    <property type="entry name" value="RNaseEG"/>
    <property type="match status" value="1"/>
</dbReference>
<dbReference type="InterPro" id="IPR003029">
    <property type="entry name" value="S1_domain"/>
</dbReference>
<dbReference type="PROSITE" id="PS50126">
    <property type="entry name" value="S1"/>
    <property type="match status" value="1"/>
</dbReference>
<dbReference type="Gene3D" id="3.40.1260.20">
    <property type="entry name" value="Ribonuclease E, catalytic domain"/>
    <property type="match status" value="1"/>
</dbReference>